<reference evidence="2" key="1">
    <citation type="journal article" date="2014" name="Int. J. Syst. Evol. Microbiol.">
        <title>Complete genome sequence of Corynebacterium casei LMG S-19264T (=DSM 44701T), isolated from a smear-ripened cheese.</title>
        <authorList>
            <consortium name="US DOE Joint Genome Institute (JGI-PGF)"/>
            <person name="Walter F."/>
            <person name="Albersmeier A."/>
            <person name="Kalinowski J."/>
            <person name="Ruckert C."/>
        </authorList>
    </citation>
    <scope>NUCLEOTIDE SEQUENCE</scope>
    <source>
        <strain evidence="2">CGMCC 1.12921</strain>
    </source>
</reference>
<evidence type="ECO:0000313" key="3">
    <source>
        <dbReference type="Proteomes" id="UP000613582"/>
    </source>
</evidence>
<dbReference type="SUPFAM" id="SSF51126">
    <property type="entry name" value="Pectin lyase-like"/>
    <property type="match status" value="1"/>
</dbReference>
<organism evidence="2 3">
    <name type="scientific">Aquisalinus flavus</name>
    <dbReference type="NCBI Taxonomy" id="1526572"/>
    <lineage>
        <taxon>Bacteria</taxon>
        <taxon>Pseudomonadati</taxon>
        <taxon>Pseudomonadota</taxon>
        <taxon>Alphaproteobacteria</taxon>
        <taxon>Parvularculales</taxon>
        <taxon>Parvularculaceae</taxon>
        <taxon>Aquisalinus</taxon>
    </lineage>
</organism>
<dbReference type="SMART" id="SM00710">
    <property type="entry name" value="PbH1"/>
    <property type="match status" value="4"/>
</dbReference>
<dbReference type="InterPro" id="IPR006626">
    <property type="entry name" value="PbH1"/>
</dbReference>
<dbReference type="Proteomes" id="UP000613582">
    <property type="component" value="Unassembled WGS sequence"/>
</dbReference>
<dbReference type="EMBL" id="BMGH01000001">
    <property type="protein sequence ID" value="GGD09471.1"/>
    <property type="molecule type" value="Genomic_DNA"/>
</dbReference>
<protein>
    <recommendedName>
        <fullName evidence="1">Right handed beta helix domain-containing protein</fullName>
    </recommendedName>
</protein>
<sequence length="341" mass="36055">MAASALLSGCGQGEVRAVNGAAPELRDARAINERLGSDDPALVELPAGTINLSEPLNLDSRKTLRGAGAGVTVLKMSGGMEEFAVGNLSVEDGETDITISDLTIDCNRKAGMGIFMTRVSNLRIENVETMNCLRDGLRVSGKGVPTRGTFIDNVSSHHNKDDGVIILWASREALISNLRSYENGRDGVVFDHSEGSAVNVIANANGGNGIFFRNLFGGSYVNISATRNGRHGLYLQGFVGSTGASWRAQANSQKEEGKFDEIFLTDSAELSYGISRDSVVTGVVTGSGPEFGTPPARYGITWHSADVDIEFANVRFGVTASGDECRAPDNCIAASALSDRN</sequence>
<name>A0A8J2V6U1_9PROT</name>
<gene>
    <name evidence="2" type="ORF">GCM10011342_17930</name>
</gene>
<accession>A0A8J2V6U1</accession>
<dbReference type="Gene3D" id="2.160.20.10">
    <property type="entry name" value="Single-stranded right-handed beta-helix, Pectin lyase-like"/>
    <property type="match status" value="1"/>
</dbReference>
<proteinExistence type="predicted"/>
<reference evidence="2" key="2">
    <citation type="submission" date="2020-09" db="EMBL/GenBank/DDBJ databases">
        <authorList>
            <person name="Sun Q."/>
            <person name="Zhou Y."/>
        </authorList>
    </citation>
    <scope>NUCLEOTIDE SEQUENCE</scope>
    <source>
        <strain evidence="2">CGMCC 1.12921</strain>
    </source>
</reference>
<comment type="caution">
    <text evidence="2">The sequence shown here is derived from an EMBL/GenBank/DDBJ whole genome shotgun (WGS) entry which is preliminary data.</text>
</comment>
<evidence type="ECO:0000313" key="2">
    <source>
        <dbReference type="EMBL" id="GGD09471.1"/>
    </source>
</evidence>
<keyword evidence="3" id="KW-1185">Reference proteome</keyword>
<evidence type="ECO:0000259" key="1">
    <source>
        <dbReference type="Pfam" id="PF13229"/>
    </source>
</evidence>
<dbReference type="AlphaFoldDB" id="A0A8J2V6U1"/>
<dbReference type="InterPro" id="IPR011050">
    <property type="entry name" value="Pectin_lyase_fold/virulence"/>
</dbReference>
<dbReference type="Pfam" id="PF13229">
    <property type="entry name" value="Beta_helix"/>
    <property type="match status" value="1"/>
</dbReference>
<dbReference type="InterPro" id="IPR012334">
    <property type="entry name" value="Pectin_lyas_fold"/>
</dbReference>
<feature type="domain" description="Right handed beta helix" evidence="1">
    <location>
        <begin position="93"/>
        <end position="235"/>
    </location>
</feature>
<dbReference type="InterPro" id="IPR039448">
    <property type="entry name" value="Beta_helix"/>
</dbReference>